<evidence type="ECO:0000313" key="2">
    <source>
        <dbReference type="EMBL" id="KAF2682419.1"/>
    </source>
</evidence>
<organism evidence="2 3">
    <name type="scientific">Lentithecium fluviatile CBS 122367</name>
    <dbReference type="NCBI Taxonomy" id="1168545"/>
    <lineage>
        <taxon>Eukaryota</taxon>
        <taxon>Fungi</taxon>
        <taxon>Dikarya</taxon>
        <taxon>Ascomycota</taxon>
        <taxon>Pezizomycotina</taxon>
        <taxon>Dothideomycetes</taxon>
        <taxon>Pleosporomycetidae</taxon>
        <taxon>Pleosporales</taxon>
        <taxon>Massarineae</taxon>
        <taxon>Lentitheciaceae</taxon>
        <taxon>Lentithecium</taxon>
    </lineage>
</organism>
<evidence type="ECO:0000313" key="3">
    <source>
        <dbReference type="Proteomes" id="UP000799291"/>
    </source>
</evidence>
<feature type="compositionally biased region" description="Polar residues" evidence="1">
    <location>
        <begin position="7"/>
        <end position="16"/>
    </location>
</feature>
<name>A0A6G1IX08_9PLEO</name>
<evidence type="ECO:0000256" key="1">
    <source>
        <dbReference type="SAM" id="MobiDB-lite"/>
    </source>
</evidence>
<proteinExistence type="predicted"/>
<sequence>MPHSEPLNGSNSNAQIGININDQNSDSNPNNSTTNQQSPAIDRWLSERPWEEPFHAQEPRTHDENTPGTNPDADNGRKP</sequence>
<feature type="compositionally biased region" description="Low complexity" evidence="1">
    <location>
        <begin position="18"/>
        <end position="39"/>
    </location>
</feature>
<gene>
    <name evidence="2" type="ORF">K458DRAFT_390911</name>
</gene>
<feature type="region of interest" description="Disordered" evidence="1">
    <location>
        <begin position="1"/>
        <end position="79"/>
    </location>
</feature>
<protein>
    <submittedName>
        <fullName evidence="2">Uncharacterized protein</fullName>
    </submittedName>
</protein>
<dbReference type="EMBL" id="MU005587">
    <property type="protein sequence ID" value="KAF2682419.1"/>
    <property type="molecule type" value="Genomic_DNA"/>
</dbReference>
<reference evidence="2" key="1">
    <citation type="journal article" date="2020" name="Stud. Mycol.">
        <title>101 Dothideomycetes genomes: a test case for predicting lifestyles and emergence of pathogens.</title>
        <authorList>
            <person name="Haridas S."/>
            <person name="Albert R."/>
            <person name="Binder M."/>
            <person name="Bloem J."/>
            <person name="Labutti K."/>
            <person name="Salamov A."/>
            <person name="Andreopoulos B."/>
            <person name="Baker S."/>
            <person name="Barry K."/>
            <person name="Bills G."/>
            <person name="Bluhm B."/>
            <person name="Cannon C."/>
            <person name="Castanera R."/>
            <person name="Culley D."/>
            <person name="Daum C."/>
            <person name="Ezra D."/>
            <person name="Gonzalez J."/>
            <person name="Henrissat B."/>
            <person name="Kuo A."/>
            <person name="Liang C."/>
            <person name="Lipzen A."/>
            <person name="Lutzoni F."/>
            <person name="Magnuson J."/>
            <person name="Mondo S."/>
            <person name="Nolan M."/>
            <person name="Ohm R."/>
            <person name="Pangilinan J."/>
            <person name="Park H.-J."/>
            <person name="Ramirez L."/>
            <person name="Alfaro M."/>
            <person name="Sun H."/>
            <person name="Tritt A."/>
            <person name="Yoshinaga Y."/>
            <person name="Zwiers L.-H."/>
            <person name="Turgeon B."/>
            <person name="Goodwin S."/>
            <person name="Spatafora J."/>
            <person name="Crous P."/>
            <person name="Grigoriev I."/>
        </authorList>
    </citation>
    <scope>NUCLEOTIDE SEQUENCE</scope>
    <source>
        <strain evidence="2">CBS 122367</strain>
    </source>
</reference>
<dbReference type="Proteomes" id="UP000799291">
    <property type="component" value="Unassembled WGS sequence"/>
</dbReference>
<keyword evidence="3" id="KW-1185">Reference proteome</keyword>
<dbReference type="AlphaFoldDB" id="A0A6G1IX08"/>
<accession>A0A6G1IX08</accession>
<feature type="compositionally biased region" description="Basic and acidic residues" evidence="1">
    <location>
        <begin position="44"/>
        <end position="65"/>
    </location>
</feature>